<organism evidence="2 3">
    <name type="scientific">Carnobacterium maltaromaticum LMA28</name>
    <dbReference type="NCBI Taxonomy" id="1234679"/>
    <lineage>
        <taxon>Bacteria</taxon>
        <taxon>Bacillati</taxon>
        <taxon>Bacillota</taxon>
        <taxon>Bacilli</taxon>
        <taxon>Lactobacillales</taxon>
        <taxon>Carnobacteriaceae</taxon>
        <taxon>Carnobacterium</taxon>
    </lineage>
</organism>
<gene>
    <name evidence="2" type="ORF">BN424_769</name>
</gene>
<keyword evidence="1" id="KW-0732">Signal</keyword>
<dbReference type="STRING" id="1234679.BN424_769"/>
<dbReference type="PROSITE" id="PS51257">
    <property type="entry name" value="PROKAR_LIPOPROTEIN"/>
    <property type="match status" value="1"/>
</dbReference>
<dbReference type="Pfam" id="PF06998">
    <property type="entry name" value="DUF1307"/>
    <property type="match status" value="1"/>
</dbReference>
<accession>K8EEL0</accession>
<dbReference type="eggNOG" id="COG4808">
    <property type="taxonomic scope" value="Bacteria"/>
</dbReference>
<dbReference type="Proteomes" id="UP000000212">
    <property type="component" value="Chromosome"/>
</dbReference>
<feature type="signal peptide" evidence="1">
    <location>
        <begin position="1"/>
        <end position="21"/>
    </location>
</feature>
<dbReference type="Gene3D" id="3.30.1830.10">
    <property type="entry name" value="YehR-like"/>
    <property type="match status" value="1"/>
</dbReference>
<dbReference type="HOGENOM" id="CLU_126600_1_0_9"/>
<name>K8EEL0_CARML</name>
<dbReference type="OrthoDB" id="6586670at2"/>
<keyword evidence="3" id="KW-1185">Reference proteome</keyword>
<evidence type="ECO:0008006" key="4">
    <source>
        <dbReference type="Google" id="ProtNLM"/>
    </source>
</evidence>
<dbReference type="AlphaFoldDB" id="K8EEL0"/>
<evidence type="ECO:0000313" key="2">
    <source>
        <dbReference type="EMBL" id="CCO10233.2"/>
    </source>
</evidence>
<evidence type="ECO:0000313" key="3">
    <source>
        <dbReference type="Proteomes" id="UP000000212"/>
    </source>
</evidence>
<dbReference type="PIRSF" id="PIRSF006187">
    <property type="entry name" value="DUF1307"/>
    <property type="match status" value="1"/>
</dbReference>
<dbReference type="SUPFAM" id="SSF160704">
    <property type="entry name" value="YehR-like"/>
    <property type="match status" value="1"/>
</dbReference>
<dbReference type="EMBL" id="HE999757">
    <property type="protein sequence ID" value="CCO10233.2"/>
    <property type="molecule type" value="Genomic_DNA"/>
</dbReference>
<dbReference type="KEGG" id="cml:BN424_769"/>
<dbReference type="InterPro" id="IPR036699">
    <property type="entry name" value="YehR-like_sf"/>
</dbReference>
<dbReference type="InterPro" id="IPR009736">
    <property type="entry name" value="DUF1307"/>
</dbReference>
<reference evidence="3" key="1">
    <citation type="journal article" date="2013" name="Genome Announc.">
        <title>Complete Chromosome Sequence of Carnobacterium maltaromaticum LMA 28.</title>
        <authorList>
            <person name="Cailliez-Grimal C."/>
            <person name="Chaillou S."/>
            <person name="Anba-Mondoloni J."/>
            <person name="Loux V."/>
            <person name="Afzal M.I."/>
            <person name="Rahman A."/>
            <person name="Kergourlay G."/>
            <person name="Champomier-Verges M.C."/>
            <person name="Zagorec M."/>
            <person name="Dalgaard P."/>
            <person name="Leisner J.J."/>
            <person name="Prevost H."/>
            <person name="Revol-Junelles A.M."/>
            <person name="Borges F."/>
        </authorList>
    </citation>
    <scope>NUCLEOTIDE SEQUENCE</scope>
    <source>
        <strain evidence="3">LMA28</strain>
    </source>
</reference>
<proteinExistence type="predicted"/>
<feature type="chain" id="PRO_5039184916" description="Lipoprotein" evidence="1">
    <location>
        <begin position="22"/>
        <end position="153"/>
    </location>
</feature>
<protein>
    <recommendedName>
        <fullName evidence="4">Lipoprotein</fullName>
    </recommendedName>
</protein>
<sequence>MGKMKKVLPLLAVVCSLFILVGCGGNKEETKTFETNENGVEMSLTYTYKGDIVSKQTATSKIPYSSLGVSTKEEAQAVTKAIEEQYQGVKGLKETMDFKEDHAIEKVEVDYEKADLKELSAIPGMNFSDTSKNGISMKKTQEMLEKMNFKEKK</sequence>
<evidence type="ECO:0000256" key="1">
    <source>
        <dbReference type="SAM" id="SignalP"/>
    </source>
</evidence>